<evidence type="ECO:0000313" key="1">
    <source>
        <dbReference type="EMBL" id="WWD83792.1"/>
    </source>
</evidence>
<reference evidence="1 2" key="1">
    <citation type="journal article" date="2023" name="PLoS ONE">
        <title>Genome-based metabolic and phylogenomic analysis of three Terrisporobacter species.</title>
        <authorList>
            <person name="Boer T."/>
            <person name="Bengelsdorf F.R."/>
            <person name="Bomeke M."/>
            <person name="Daniel R."/>
            <person name="Poehlein A."/>
        </authorList>
    </citation>
    <scope>NUCLEOTIDE SEQUENCE [LARGE SCALE GENOMIC DNA]</scope>
    <source>
        <strain evidence="1 2">DSM 1288</strain>
    </source>
</reference>
<evidence type="ECO:0000313" key="2">
    <source>
        <dbReference type="Proteomes" id="UP001348492"/>
    </source>
</evidence>
<protein>
    <submittedName>
        <fullName evidence="1">Uncharacterized protein</fullName>
    </submittedName>
</protein>
<name>A0ABZ2EV49_9FIRM</name>
<dbReference type="EMBL" id="CP117523">
    <property type="protein sequence ID" value="WWD83792.1"/>
    <property type="molecule type" value="Genomic_DNA"/>
</dbReference>
<dbReference type="RefSeq" id="WP_018590739.1">
    <property type="nucleotide sequence ID" value="NZ_CP117523.1"/>
</dbReference>
<sequence length="163" mass="19255">MVLVLTSLLLFVAFIVTLVQAKDFNRKDNVKERLAYENSIKDELGKIGEIKYVDFINNGYIAIIDDYMQYSFCDYKNKVYIEDILKTEIDYDLQGIEEMKDKDEKKFPFIRHTPNTPVKLREIKFVLHLKKMDKIVLTLNPQYVNPYKIKKVQSMLDNMNVVS</sequence>
<dbReference type="Proteomes" id="UP001348492">
    <property type="component" value="Chromosome"/>
</dbReference>
<accession>A0ABZ2EV49</accession>
<proteinExistence type="predicted"/>
<keyword evidence="2" id="KW-1185">Reference proteome</keyword>
<gene>
    <name evidence="1" type="ORF">TEGL_22060</name>
</gene>
<organism evidence="1 2">
    <name type="scientific">Terrisporobacter glycolicus ATCC 14880 = DSM 1288</name>
    <dbReference type="NCBI Taxonomy" id="1121315"/>
    <lineage>
        <taxon>Bacteria</taxon>
        <taxon>Bacillati</taxon>
        <taxon>Bacillota</taxon>
        <taxon>Clostridia</taxon>
        <taxon>Peptostreptococcales</taxon>
        <taxon>Peptostreptococcaceae</taxon>
        <taxon>Terrisporobacter</taxon>
    </lineage>
</organism>